<protein>
    <submittedName>
        <fullName evidence="1">Uncharacterized protein</fullName>
    </submittedName>
</protein>
<dbReference type="EMBL" id="GL996510">
    <property type="protein sequence ID" value="EGV66561.1"/>
    <property type="molecule type" value="Genomic_DNA"/>
</dbReference>
<dbReference type="STRING" id="590646.G3AWK8"/>
<keyword evidence="2" id="KW-1185">Reference proteome</keyword>
<gene>
    <name evidence="1" type="ORF">CANTEDRAFT_101041</name>
</gene>
<evidence type="ECO:0000313" key="1">
    <source>
        <dbReference type="EMBL" id="EGV66561.1"/>
    </source>
</evidence>
<evidence type="ECO:0000313" key="2">
    <source>
        <dbReference type="Proteomes" id="UP000000707"/>
    </source>
</evidence>
<dbReference type="OrthoDB" id="4092895at2759"/>
<accession>G3AWK8</accession>
<reference evidence="1 2" key="1">
    <citation type="journal article" date="2011" name="Proc. Natl. Acad. Sci. U.S.A.">
        <title>Comparative genomics of xylose-fermenting fungi for enhanced biofuel production.</title>
        <authorList>
            <person name="Wohlbach D.J."/>
            <person name="Kuo A."/>
            <person name="Sato T.K."/>
            <person name="Potts K.M."/>
            <person name="Salamov A.A."/>
            <person name="LaButti K.M."/>
            <person name="Sun H."/>
            <person name="Clum A."/>
            <person name="Pangilinan J.L."/>
            <person name="Lindquist E.A."/>
            <person name="Lucas S."/>
            <person name="Lapidus A."/>
            <person name="Jin M."/>
            <person name="Gunawan C."/>
            <person name="Balan V."/>
            <person name="Dale B.E."/>
            <person name="Jeffries T.W."/>
            <person name="Zinkel R."/>
            <person name="Barry K.W."/>
            <person name="Grigoriev I.V."/>
            <person name="Gasch A.P."/>
        </authorList>
    </citation>
    <scope>NUCLEOTIDE SEQUENCE [LARGE SCALE GENOMIC DNA]</scope>
    <source>
        <strain evidence="2">ATCC 10573 / BCRC 21748 / CBS 615 / JCM 9827 / NBRC 10315 / NRRL Y-1498 / VKM Y-70</strain>
    </source>
</reference>
<dbReference type="Proteomes" id="UP000000707">
    <property type="component" value="Unassembled WGS sequence"/>
</dbReference>
<organism evidence="2">
    <name type="scientific">Candida tenuis (strain ATCC 10573 / BCRC 21748 / CBS 615 / JCM 9827 / NBRC 10315 / NRRL Y-1498 / VKM Y-70)</name>
    <name type="common">Yeast</name>
    <name type="synonym">Yamadazyma tenuis</name>
    <dbReference type="NCBI Taxonomy" id="590646"/>
    <lineage>
        <taxon>Eukaryota</taxon>
        <taxon>Fungi</taxon>
        <taxon>Dikarya</taxon>
        <taxon>Ascomycota</taxon>
        <taxon>Saccharomycotina</taxon>
        <taxon>Pichiomycetes</taxon>
        <taxon>Debaryomycetaceae</taxon>
        <taxon>Yamadazyma</taxon>
    </lineage>
</organism>
<dbReference type="AlphaFoldDB" id="G3AWK8"/>
<dbReference type="HOGENOM" id="CLU_1815549_0_0_1"/>
<sequence>MLKTIGKALNSIKTIDKRFTQLGQTETQIKVEKLIELTKDKAEINELIVKFLKNLDAIGINQKSPRDSTYLRLNYWARMPQLLQLHSVIWDLCRLNDVSQRTHRLNFNTKNIGLLDPKNFPSNYYNKYVKDTKDQESRFRNV</sequence>
<proteinExistence type="predicted"/>
<name>G3AWK8_CANTC</name>